<dbReference type="OrthoDB" id="554695at2"/>
<keyword evidence="10" id="KW-1185">Reference proteome</keyword>
<dbReference type="InterPro" id="IPR052017">
    <property type="entry name" value="TSUP"/>
</dbReference>
<evidence type="ECO:0000256" key="3">
    <source>
        <dbReference type="ARBA" id="ARBA00022448"/>
    </source>
</evidence>
<name>A0A239KNK1_9PSED</name>
<feature type="transmembrane region" description="Helical" evidence="8">
    <location>
        <begin position="42"/>
        <end position="64"/>
    </location>
</feature>
<proteinExistence type="inferred from homology"/>
<dbReference type="PANTHER" id="PTHR30269:SF0">
    <property type="entry name" value="MEMBRANE TRANSPORTER PROTEIN YFCA-RELATED"/>
    <property type="match status" value="1"/>
</dbReference>
<dbReference type="Pfam" id="PF01925">
    <property type="entry name" value="TauE"/>
    <property type="match status" value="1"/>
</dbReference>
<keyword evidence="4 8" id="KW-1003">Cell membrane</keyword>
<comment type="similarity">
    <text evidence="2 8">Belongs to the 4-toluene sulfonate uptake permease (TSUP) (TC 2.A.102) family.</text>
</comment>
<comment type="subcellular location">
    <subcellularLocation>
        <location evidence="1 8">Cell membrane</location>
        <topology evidence="1 8">Multi-pass membrane protein</topology>
    </subcellularLocation>
</comment>
<evidence type="ECO:0000313" key="10">
    <source>
        <dbReference type="Proteomes" id="UP000198407"/>
    </source>
</evidence>
<evidence type="ECO:0000313" key="9">
    <source>
        <dbReference type="EMBL" id="SNT19302.1"/>
    </source>
</evidence>
<dbReference type="STRING" id="1215104.GCA_000730585_00167"/>
<evidence type="ECO:0000256" key="4">
    <source>
        <dbReference type="ARBA" id="ARBA00022475"/>
    </source>
</evidence>
<feature type="transmembrane region" description="Helical" evidence="8">
    <location>
        <begin position="233"/>
        <end position="254"/>
    </location>
</feature>
<sequence>MDLESAVVALAFFAFCGGLIDAAVGGGGLVQVPALLHALPQYSLATVFGTNKLAVLAGNAASIFSYARRINIVWKLLLPTMISAFACAYLGAFSVSLIPRAVLEHLIFVVLVIMAVYTFAKKDLGRTHSSHPCGGKEILLGMLAGGLIGFYDGLFGPGSGSLLLFAFVKLFGFDFLNASASAKLVNLATFSAALLFFVPSGHVLWTFAGVLCVSNIAGAIAGTFLALRYGSGFIRVFFLILLVFLIGRMGLSIFQPLLQQ</sequence>
<evidence type="ECO:0000256" key="8">
    <source>
        <dbReference type="RuleBase" id="RU363041"/>
    </source>
</evidence>
<accession>A0A239KNK1</accession>
<keyword evidence="6 8" id="KW-1133">Transmembrane helix</keyword>
<dbReference type="AlphaFoldDB" id="A0A239KNK1"/>
<protein>
    <recommendedName>
        <fullName evidence="8">Probable membrane transporter protein</fullName>
    </recommendedName>
</protein>
<gene>
    <name evidence="9" type="ORF">SAMN05444352_1281</name>
</gene>
<dbReference type="RefSeq" id="WP_042130414.1">
    <property type="nucleotide sequence ID" value="NZ_FZOL01000028.1"/>
</dbReference>
<keyword evidence="7 8" id="KW-0472">Membrane</keyword>
<feature type="transmembrane region" description="Helical" evidence="8">
    <location>
        <begin position="76"/>
        <end position="95"/>
    </location>
</feature>
<feature type="transmembrane region" description="Helical" evidence="8">
    <location>
        <begin position="101"/>
        <end position="120"/>
    </location>
</feature>
<keyword evidence="3" id="KW-0813">Transport</keyword>
<dbReference type="InterPro" id="IPR002781">
    <property type="entry name" value="TM_pro_TauE-like"/>
</dbReference>
<evidence type="ECO:0000256" key="2">
    <source>
        <dbReference type="ARBA" id="ARBA00009142"/>
    </source>
</evidence>
<feature type="transmembrane region" description="Helical" evidence="8">
    <location>
        <begin position="180"/>
        <end position="198"/>
    </location>
</feature>
<dbReference type="Proteomes" id="UP000198407">
    <property type="component" value="Unassembled WGS sequence"/>
</dbReference>
<dbReference type="PANTHER" id="PTHR30269">
    <property type="entry name" value="TRANSMEMBRANE PROTEIN YFCA"/>
    <property type="match status" value="1"/>
</dbReference>
<evidence type="ECO:0000256" key="1">
    <source>
        <dbReference type="ARBA" id="ARBA00004651"/>
    </source>
</evidence>
<keyword evidence="5 8" id="KW-0812">Transmembrane</keyword>
<evidence type="ECO:0000256" key="5">
    <source>
        <dbReference type="ARBA" id="ARBA00022692"/>
    </source>
</evidence>
<reference evidence="10" key="1">
    <citation type="submission" date="2017-06" db="EMBL/GenBank/DDBJ databases">
        <authorList>
            <person name="Varghese N."/>
            <person name="Submissions S."/>
        </authorList>
    </citation>
    <scope>NUCLEOTIDE SEQUENCE [LARGE SCALE GENOMIC DNA]</scope>
    <source>
        <strain evidence="10">DSM 22348</strain>
    </source>
</reference>
<dbReference type="GO" id="GO:0005886">
    <property type="term" value="C:plasma membrane"/>
    <property type="evidence" value="ECO:0007669"/>
    <property type="project" value="UniProtKB-SubCell"/>
</dbReference>
<evidence type="ECO:0000256" key="7">
    <source>
        <dbReference type="ARBA" id="ARBA00023136"/>
    </source>
</evidence>
<dbReference type="EMBL" id="FZOL01000028">
    <property type="protein sequence ID" value="SNT19302.1"/>
    <property type="molecule type" value="Genomic_DNA"/>
</dbReference>
<feature type="transmembrane region" description="Helical" evidence="8">
    <location>
        <begin position="140"/>
        <end position="168"/>
    </location>
</feature>
<evidence type="ECO:0000256" key="6">
    <source>
        <dbReference type="ARBA" id="ARBA00022989"/>
    </source>
</evidence>
<feature type="transmembrane region" description="Helical" evidence="8">
    <location>
        <begin position="205"/>
        <end position="227"/>
    </location>
</feature>
<organism evidence="9 10">
    <name type="scientific">Pseudomonas japonica</name>
    <dbReference type="NCBI Taxonomy" id="256466"/>
    <lineage>
        <taxon>Bacteria</taxon>
        <taxon>Pseudomonadati</taxon>
        <taxon>Pseudomonadota</taxon>
        <taxon>Gammaproteobacteria</taxon>
        <taxon>Pseudomonadales</taxon>
        <taxon>Pseudomonadaceae</taxon>
        <taxon>Pseudomonas</taxon>
    </lineage>
</organism>